<dbReference type="InterPro" id="IPR011035">
    <property type="entry name" value="Ribosomal_bL25/Gln-tRNA_synth"/>
</dbReference>
<protein>
    <recommendedName>
        <fullName evidence="5">Large ribosomal subunit protein bL25</fullName>
    </recommendedName>
    <alternativeName>
        <fullName evidence="5">General stress protein CTC</fullName>
    </alternativeName>
</protein>
<sequence>MAATLKATKRENLTKSATKQIRENGGVPAVLYGKDKESTSISVDSIDLVKTVREEGRNAVISLDVQGGDSVDVMLHDYQMDPLKDELVHVDFYAVNMSQEMDVSVPLRLEGEAIGSKDGGVLQQPLYELQVRAKPGSIPEEIVVDVTSLEVGDSLAVSDLPAANSYEITEDPDTTIVTITAPDSVEDVEEAPDEDAEPELVDAESEDDNQDNGDEEQSN</sequence>
<evidence type="ECO:0000259" key="7">
    <source>
        <dbReference type="Pfam" id="PF01386"/>
    </source>
</evidence>
<dbReference type="RefSeq" id="WP_390306244.1">
    <property type="nucleotide sequence ID" value="NZ_JBHRRZ010000016.1"/>
</dbReference>
<proteinExistence type="inferred from homology"/>
<dbReference type="NCBIfam" id="TIGR00731">
    <property type="entry name" value="bL25_bact_ctc"/>
    <property type="match status" value="1"/>
</dbReference>
<name>A0ABV7A7H0_9BACI</name>
<accession>A0ABV7A7H0</accession>
<evidence type="ECO:0000256" key="1">
    <source>
        <dbReference type="ARBA" id="ARBA00022730"/>
    </source>
</evidence>
<organism evidence="9 10">
    <name type="scientific">Virgibacillus sediminis</name>
    <dbReference type="NCBI Taxonomy" id="202260"/>
    <lineage>
        <taxon>Bacteria</taxon>
        <taxon>Bacillati</taxon>
        <taxon>Bacillota</taxon>
        <taxon>Bacilli</taxon>
        <taxon>Bacillales</taxon>
        <taxon>Bacillaceae</taxon>
        <taxon>Virgibacillus</taxon>
    </lineage>
</organism>
<evidence type="ECO:0000256" key="4">
    <source>
        <dbReference type="ARBA" id="ARBA00023274"/>
    </source>
</evidence>
<comment type="subunit">
    <text evidence="5">Part of the 50S ribosomal subunit; part of the 5S rRNA/L5/L18/L25 subcomplex. Contacts the 5S rRNA. Binds to the 5S rRNA independently of L5 and L18.</text>
</comment>
<feature type="compositionally biased region" description="Acidic residues" evidence="6">
    <location>
        <begin position="184"/>
        <end position="219"/>
    </location>
</feature>
<dbReference type="InterPro" id="IPR020930">
    <property type="entry name" value="Ribosomal_uL5_bac-type"/>
</dbReference>
<evidence type="ECO:0000313" key="9">
    <source>
        <dbReference type="EMBL" id="MFC2948828.1"/>
    </source>
</evidence>
<dbReference type="Gene3D" id="2.40.240.10">
    <property type="entry name" value="Ribosomal Protein L25, Chain P"/>
    <property type="match status" value="1"/>
</dbReference>
<dbReference type="InterPro" id="IPR029751">
    <property type="entry name" value="Ribosomal_L25_dom"/>
</dbReference>
<keyword evidence="2 5" id="KW-0694">RNA-binding</keyword>
<dbReference type="PANTHER" id="PTHR33284">
    <property type="entry name" value="RIBOSOMAL PROTEIN L25/GLN-TRNA SYNTHETASE, ANTI-CODON-BINDING DOMAIN-CONTAINING PROTEIN"/>
    <property type="match status" value="1"/>
</dbReference>
<dbReference type="PANTHER" id="PTHR33284:SF1">
    <property type="entry name" value="RIBOSOMAL PROTEIN L25_GLN-TRNA SYNTHETASE, ANTI-CODON-BINDING DOMAIN-CONTAINING PROTEIN"/>
    <property type="match status" value="1"/>
</dbReference>
<dbReference type="CDD" id="cd00495">
    <property type="entry name" value="Ribosomal_L25_TL5_CTC"/>
    <property type="match status" value="1"/>
</dbReference>
<dbReference type="InterPro" id="IPR037121">
    <property type="entry name" value="Ribosomal_bL25_C"/>
</dbReference>
<feature type="region of interest" description="Disordered" evidence="6">
    <location>
        <begin position="181"/>
        <end position="219"/>
    </location>
</feature>
<keyword evidence="1 5" id="KW-0699">rRNA-binding</keyword>
<dbReference type="HAMAP" id="MF_01334">
    <property type="entry name" value="Ribosomal_bL25_CTC"/>
    <property type="match status" value="1"/>
</dbReference>
<evidence type="ECO:0000256" key="5">
    <source>
        <dbReference type="HAMAP-Rule" id="MF_01334"/>
    </source>
</evidence>
<keyword evidence="3 5" id="KW-0689">Ribosomal protein</keyword>
<evidence type="ECO:0000313" key="10">
    <source>
        <dbReference type="Proteomes" id="UP001595387"/>
    </source>
</evidence>
<evidence type="ECO:0000256" key="3">
    <source>
        <dbReference type="ARBA" id="ARBA00022980"/>
    </source>
</evidence>
<dbReference type="InterPro" id="IPR020057">
    <property type="entry name" value="Ribosomal_bL25_b-dom"/>
</dbReference>
<comment type="caution">
    <text evidence="9">The sequence shown here is derived from an EMBL/GenBank/DDBJ whole genome shotgun (WGS) entry which is preliminary data.</text>
</comment>
<dbReference type="GO" id="GO:0005840">
    <property type="term" value="C:ribosome"/>
    <property type="evidence" value="ECO:0007669"/>
    <property type="project" value="UniProtKB-KW"/>
</dbReference>
<dbReference type="Proteomes" id="UP001595387">
    <property type="component" value="Unassembled WGS sequence"/>
</dbReference>
<dbReference type="InterPro" id="IPR001021">
    <property type="entry name" value="Ribosomal_bL25_long"/>
</dbReference>
<reference evidence="10" key="1">
    <citation type="journal article" date="2019" name="Int. J. Syst. Evol. Microbiol.">
        <title>The Global Catalogue of Microorganisms (GCM) 10K type strain sequencing project: providing services to taxonomists for standard genome sequencing and annotation.</title>
        <authorList>
            <consortium name="The Broad Institute Genomics Platform"/>
            <consortium name="The Broad Institute Genome Sequencing Center for Infectious Disease"/>
            <person name="Wu L."/>
            <person name="Ma J."/>
        </authorList>
    </citation>
    <scope>NUCLEOTIDE SEQUENCE [LARGE SCALE GENOMIC DNA]</scope>
    <source>
        <strain evidence="10">KCTC 13193</strain>
    </source>
</reference>
<feature type="domain" description="Large ribosomal subunit protein bL25 beta" evidence="8">
    <location>
        <begin position="101"/>
        <end position="182"/>
    </location>
</feature>
<evidence type="ECO:0000256" key="2">
    <source>
        <dbReference type="ARBA" id="ARBA00022884"/>
    </source>
</evidence>
<dbReference type="Gene3D" id="2.170.120.20">
    <property type="entry name" value="Ribosomal protein L25, beta domain"/>
    <property type="match status" value="1"/>
</dbReference>
<dbReference type="InterPro" id="IPR020056">
    <property type="entry name" value="Rbsml_bL25/Gln-tRNA_synth_N"/>
</dbReference>
<feature type="domain" description="Large ribosomal subunit protein bL25 L25" evidence="7">
    <location>
        <begin position="5"/>
        <end position="92"/>
    </location>
</feature>
<dbReference type="Pfam" id="PF01386">
    <property type="entry name" value="Ribosomal_L25p"/>
    <property type="match status" value="1"/>
</dbReference>
<dbReference type="SUPFAM" id="SSF50715">
    <property type="entry name" value="Ribosomal protein L25-like"/>
    <property type="match status" value="1"/>
</dbReference>
<evidence type="ECO:0000256" key="6">
    <source>
        <dbReference type="SAM" id="MobiDB-lite"/>
    </source>
</evidence>
<keyword evidence="10" id="KW-1185">Reference proteome</keyword>
<dbReference type="Pfam" id="PF14693">
    <property type="entry name" value="Ribosomal_TL5_C"/>
    <property type="match status" value="1"/>
</dbReference>
<comment type="function">
    <text evidence="5">This is one of the proteins that binds to the 5S RNA in the ribosome where it forms part of the central protuberance.</text>
</comment>
<comment type="similarity">
    <text evidence="5">Belongs to the bacterial ribosomal protein bL25 family. CTC subfamily.</text>
</comment>
<gene>
    <name evidence="5" type="primary">rplY</name>
    <name evidence="5" type="synonym">ctc</name>
    <name evidence="9" type="ORF">ACFODW_10825</name>
</gene>
<evidence type="ECO:0000259" key="8">
    <source>
        <dbReference type="Pfam" id="PF14693"/>
    </source>
</evidence>
<dbReference type="NCBIfam" id="NF004133">
    <property type="entry name" value="PRK05618.2-4"/>
    <property type="match status" value="1"/>
</dbReference>
<dbReference type="EMBL" id="JBHRRZ010000016">
    <property type="protein sequence ID" value="MFC2948828.1"/>
    <property type="molecule type" value="Genomic_DNA"/>
</dbReference>
<keyword evidence="4 5" id="KW-0687">Ribonucleoprotein</keyword>